<keyword evidence="2 10" id="KW-0723">Serine/threonine-protein kinase</keyword>
<evidence type="ECO:0000259" key="9">
    <source>
        <dbReference type="PROSITE" id="PS50011"/>
    </source>
</evidence>
<dbReference type="PROSITE" id="PS50011">
    <property type="entry name" value="PROTEIN_KINASE_DOM"/>
    <property type="match status" value="1"/>
</dbReference>
<comment type="caution">
    <text evidence="10">The sequence shown here is derived from an EMBL/GenBank/DDBJ whole genome shotgun (WGS) entry which is preliminary data.</text>
</comment>
<keyword evidence="6" id="KW-0067">ATP-binding</keyword>
<evidence type="ECO:0000256" key="3">
    <source>
        <dbReference type="ARBA" id="ARBA00022679"/>
    </source>
</evidence>
<reference evidence="10 11" key="1">
    <citation type="submission" date="2015-09" db="EMBL/GenBank/DDBJ databases">
        <title>Identification and resolution of microdiversity through metagenomic sequencing of parallel consortia.</title>
        <authorList>
            <person name="Nelson W.C."/>
            <person name="Romine M.F."/>
            <person name="Lindemann S.R."/>
        </authorList>
    </citation>
    <scope>NUCLEOTIDE SEQUENCE [LARGE SCALE GENOMIC DNA]</scope>
    <source>
        <strain evidence="10">Ana</strain>
    </source>
</reference>
<dbReference type="EC" id="2.7.11.1" evidence="1"/>
<evidence type="ECO:0000256" key="4">
    <source>
        <dbReference type="ARBA" id="ARBA00022741"/>
    </source>
</evidence>
<sequence>MRGHYQFKRGVLYAALKQFYRRPHLKVAPTAMNSSSLIDPVNSIDIDPVELPTVPWSHVSPGEDITSFQDAAGNVQPPKRLLKNRFEIIRRLGKGGFGTTYLAQDISAQGISAQGISALQPLPCVIKQLKYKLQSPENSLNPMGQVVPTQAQIALLEERLKRRFQREARMMARLGRHTQLPCLLDHFAEDGQFYLVQEHVPGHTLSREISLSGPQSEQQVKQFLREMIPIIGYIHRQNLLHLDIKPSNVMRRSSDQKLVLIDFGAVRRYPNDGLYGERDRATGTLGFAPAEQLAGKPTYASDIYALGVTCLYMLTKISPLDLATSAQGQNLHWQGSVRISDHFTRILTKMLHPEAARRFQDTLELERAMNLENHYQDLKDCLTTEPLMDKTFAQPKSCQIDNNRSEVAESHAQQQAASIRRWQQRRRQFKTFMPK</sequence>
<organism evidence="10 11">
    <name type="scientific">Phormidesmis priestleyi Ana</name>
    <dbReference type="NCBI Taxonomy" id="1666911"/>
    <lineage>
        <taxon>Bacteria</taxon>
        <taxon>Bacillati</taxon>
        <taxon>Cyanobacteriota</taxon>
        <taxon>Cyanophyceae</taxon>
        <taxon>Leptolyngbyales</taxon>
        <taxon>Leptolyngbyaceae</taxon>
        <taxon>Phormidesmis</taxon>
    </lineage>
</organism>
<dbReference type="GO" id="GO:0005524">
    <property type="term" value="F:ATP binding"/>
    <property type="evidence" value="ECO:0007669"/>
    <property type="project" value="UniProtKB-KW"/>
</dbReference>
<dbReference type="InterPro" id="IPR000719">
    <property type="entry name" value="Prot_kinase_dom"/>
</dbReference>
<dbReference type="Gene3D" id="3.30.200.20">
    <property type="entry name" value="Phosphorylase Kinase, domain 1"/>
    <property type="match status" value="1"/>
</dbReference>
<dbReference type="AlphaFoldDB" id="A0A0P7ZT61"/>
<evidence type="ECO:0000313" key="10">
    <source>
        <dbReference type="EMBL" id="KPQ36719.1"/>
    </source>
</evidence>
<evidence type="ECO:0000256" key="2">
    <source>
        <dbReference type="ARBA" id="ARBA00022527"/>
    </source>
</evidence>
<evidence type="ECO:0000313" key="11">
    <source>
        <dbReference type="Proteomes" id="UP000050465"/>
    </source>
</evidence>
<dbReference type="PANTHER" id="PTHR24363:SF0">
    <property type="entry name" value="SERINE_THREONINE KINASE LIKE DOMAIN CONTAINING 1"/>
    <property type="match status" value="1"/>
</dbReference>
<dbReference type="PANTHER" id="PTHR24363">
    <property type="entry name" value="SERINE/THREONINE PROTEIN KINASE"/>
    <property type="match status" value="1"/>
</dbReference>
<evidence type="ECO:0000256" key="5">
    <source>
        <dbReference type="ARBA" id="ARBA00022777"/>
    </source>
</evidence>
<proteinExistence type="predicted"/>
<dbReference type="CDD" id="cd14014">
    <property type="entry name" value="STKc_PknB_like"/>
    <property type="match status" value="1"/>
</dbReference>
<dbReference type="EMBL" id="LJZR01000004">
    <property type="protein sequence ID" value="KPQ36719.1"/>
    <property type="molecule type" value="Genomic_DNA"/>
</dbReference>
<keyword evidence="4" id="KW-0547">Nucleotide-binding</keyword>
<evidence type="ECO:0000256" key="8">
    <source>
        <dbReference type="ARBA" id="ARBA00048679"/>
    </source>
</evidence>
<dbReference type="InterPro" id="IPR011009">
    <property type="entry name" value="Kinase-like_dom_sf"/>
</dbReference>
<evidence type="ECO:0000256" key="6">
    <source>
        <dbReference type="ARBA" id="ARBA00022840"/>
    </source>
</evidence>
<dbReference type="GO" id="GO:0106310">
    <property type="term" value="F:protein serine kinase activity"/>
    <property type="evidence" value="ECO:0007669"/>
    <property type="project" value="RHEA"/>
</dbReference>
<evidence type="ECO:0000256" key="1">
    <source>
        <dbReference type="ARBA" id="ARBA00012513"/>
    </source>
</evidence>
<dbReference type="Proteomes" id="UP000050465">
    <property type="component" value="Unassembled WGS sequence"/>
</dbReference>
<accession>A0A0P7ZT61</accession>
<evidence type="ECO:0000256" key="7">
    <source>
        <dbReference type="ARBA" id="ARBA00047899"/>
    </source>
</evidence>
<dbReference type="STRING" id="1666911.HLUCCA11_04335"/>
<dbReference type="Gene3D" id="1.10.510.10">
    <property type="entry name" value="Transferase(Phosphotransferase) domain 1"/>
    <property type="match status" value="1"/>
</dbReference>
<feature type="domain" description="Protein kinase" evidence="9">
    <location>
        <begin position="86"/>
        <end position="371"/>
    </location>
</feature>
<gene>
    <name evidence="10" type="ORF">HLUCCA11_04335</name>
</gene>
<keyword evidence="3 10" id="KW-0808">Transferase</keyword>
<protein>
    <recommendedName>
        <fullName evidence="1">non-specific serine/threonine protein kinase</fullName>
        <ecNumber evidence="1">2.7.11.1</ecNumber>
    </recommendedName>
</protein>
<dbReference type="SMART" id="SM00220">
    <property type="entry name" value="S_TKc"/>
    <property type="match status" value="1"/>
</dbReference>
<dbReference type="SUPFAM" id="SSF56112">
    <property type="entry name" value="Protein kinase-like (PK-like)"/>
    <property type="match status" value="1"/>
</dbReference>
<dbReference type="GO" id="GO:0004674">
    <property type="term" value="F:protein serine/threonine kinase activity"/>
    <property type="evidence" value="ECO:0007669"/>
    <property type="project" value="UniProtKB-KW"/>
</dbReference>
<name>A0A0P7ZT61_9CYAN</name>
<comment type="catalytic activity">
    <reaction evidence="7">
        <text>L-threonyl-[protein] + ATP = O-phospho-L-threonyl-[protein] + ADP + H(+)</text>
        <dbReference type="Rhea" id="RHEA:46608"/>
        <dbReference type="Rhea" id="RHEA-COMP:11060"/>
        <dbReference type="Rhea" id="RHEA-COMP:11605"/>
        <dbReference type="ChEBI" id="CHEBI:15378"/>
        <dbReference type="ChEBI" id="CHEBI:30013"/>
        <dbReference type="ChEBI" id="CHEBI:30616"/>
        <dbReference type="ChEBI" id="CHEBI:61977"/>
        <dbReference type="ChEBI" id="CHEBI:456216"/>
        <dbReference type="EC" id="2.7.11.1"/>
    </reaction>
</comment>
<keyword evidence="5 10" id="KW-0418">Kinase</keyword>
<comment type="catalytic activity">
    <reaction evidence="8">
        <text>L-seryl-[protein] + ATP = O-phospho-L-seryl-[protein] + ADP + H(+)</text>
        <dbReference type="Rhea" id="RHEA:17989"/>
        <dbReference type="Rhea" id="RHEA-COMP:9863"/>
        <dbReference type="Rhea" id="RHEA-COMP:11604"/>
        <dbReference type="ChEBI" id="CHEBI:15378"/>
        <dbReference type="ChEBI" id="CHEBI:29999"/>
        <dbReference type="ChEBI" id="CHEBI:30616"/>
        <dbReference type="ChEBI" id="CHEBI:83421"/>
        <dbReference type="ChEBI" id="CHEBI:456216"/>
        <dbReference type="EC" id="2.7.11.1"/>
    </reaction>
</comment>
<dbReference type="Pfam" id="PF00069">
    <property type="entry name" value="Pkinase"/>
    <property type="match status" value="1"/>
</dbReference>